<evidence type="ECO:0000256" key="4">
    <source>
        <dbReference type="ARBA" id="ARBA00022989"/>
    </source>
</evidence>
<dbReference type="PANTHER" id="PTHR43124">
    <property type="entry name" value="PURINE EFFLUX PUMP PBUE"/>
    <property type="match status" value="1"/>
</dbReference>
<keyword evidence="5 6" id="KW-0472">Membrane</keyword>
<dbReference type="InterPro" id="IPR020846">
    <property type="entry name" value="MFS_dom"/>
</dbReference>
<evidence type="ECO:0000313" key="9">
    <source>
        <dbReference type="EMBL" id="WOX30755.1"/>
    </source>
</evidence>
<dbReference type="InterPro" id="IPR036259">
    <property type="entry name" value="MFS_trans_sf"/>
</dbReference>
<dbReference type="EMBL" id="CP137579">
    <property type="protein sequence ID" value="WOX30755.1"/>
    <property type="molecule type" value="Genomic_DNA"/>
</dbReference>
<gene>
    <name evidence="8" type="ORF">F9Y85_06695</name>
    <name evidence="9" type="ORF">R5H13_23025</name>
</gene>
<evidence type="ECO:0000256" key="1">
    <source>
        <dbReference type="ARBA" id="ARBA00004651"/>
    </source>
</evidence>
<feature type="transmembrane region" description="Helical" evidence="6">
    <location>
        <begin position="128"/>
        <end position="147"/>
    </location>
</feature>
<evidence type="ECO:0000259" key="7">
    <source>
        <dbReference type="PROSITE" id="PS50850"/>
    </source>
</evidence>
<feature type="transmembrane region" description="Helical" evidence="6">
    <location>
        <begin position="322"/>
        <end position="340"/>
    </location>
</feature>
<feature type="transmembrane region" description="Helical" evidence="6">
    <location>
        <begin position="265"/>
        <end position="284"/>
    </location>
</feature>
<feature type="transmembrane region" description="Helical" evidence="6">
    <location>
        <begin position="40"/>
        <end position="61"/>
    </location>
</feature>
<reference evidence="8" key="1">
    <citation type="submission" date="2019-10" db="EMBL/GenBank/DDBJ databases">
        <authorList>
            <person name="Paulsen S."/>
        </authorList>
    </citation>
    <scope>NUCLEOTIDE SEQUENCE</scope>
    <source>
        <strain evidence="8">LMG 19692</strain>
    </source>
</reference>
<proteinExistence type="predicted"/>
<evidence type="ECO:0000313" key="8">
    <source>
        <dbReference type="EMBL" id="NLR21006.1"/>
    </source>
</evidence>
<feature type="domain" description="Major facilitator superfamily (MFS) profile" evidence="7">
    <location>
        <begin position="3"/>
        <end position="374"/>
    </location>
</feature>
<dbReference type="PROSITE" id="PS50850">
    <property type="entry name" value="MFS"/>
    <property type="match status" value="1"/>
</dbReference>
<feature type="transmembrane region" description="Helical" evidence="6">
    <location>
        <begin position="68"/>
        <end position="88"/>
    </location>
</feature>
<dbReference type="SUPFAM" id="SSF103473">
    <property type="entry name" value="MFS general substrate transporter"/>
    <property type="match status" value="1"/>
</dbReference>
<feature type="transmembrane region" description="Helical" evidence="6">
    <location>
        <begin position="153"/>
        <end position="173"/>
    </location>
</feature>
<name>A0A8I2KLX1_9GAMM</name>
<dbReference type="Pfam" id="PF07690">
    <property type="entry name" value="MFS_1"/>
    <property type="match status" value="1"/>
</dbReference>
<dbReference type="InterPro" id="IPR001958">
    <property type="entry name" value="Tet-R_TetA/multi-R_MdtG-like"/>
</dbReference>
<dbReference type="PANTHER" id="PTHR43124:SF3">
    <property type="entry name" value="CHLORAMPHENICOL EFFLUX PUMP RV0191"/>
    <property type="match status" value="1"/>
</dbReference>
<evidence type="ECO:0000313" key="10">
    <source>
        <dbReference type="Proteomes" id="UP000646877"/>
    </source>
</evidence>
<evidence type="ECO:0000256" key="5">
    <source>
        <dbReference type="ARBA" id="ARBA00023136"/>
    </source>
</evidence>
<keyword evidence="4 6" id="KW-1133">Transmembrane helix</keyword>
<dbReference type="GO" id="GO:0005886">
    <property type="term" value="C:plasma membrane"/>
    <property type="evidence" value="ECO:0007669"/>
    <property type="project" value="UniProtKB-SubCell"/>
</dbReference>
<keyword evidence="3 6" id="KW-0812">Transmembrane</keyword>
<evidence type="ECO:0000256" key="3">
    <source>
        <dbReference type="ARBA" id="ARBA00022692"/>
    </source>
</evidence>
<feature type="transmembrane region" description="Helical" evidence="6">
    <location>
        <begin position="232"/>
        <end position="253"/>
    </location>
</feature>
<feature type="transmembrane region" description="Helical" evidence="6">
    <location>
        <begin position="346"/>
        <end position="370"/>
    </location>
</feature>
<evidence type="ECO:0000256" key="2">
    <source>
        <dbReference type="ARBA" id="ARBA00022475"/>
    </source>
</evidence>
<protein>
    <submittedName>
        <fullName evidence="8">MFS transporter</fullName>
    </submittedName>
</protein>
<organism evidence="8 10">
    <name type="scientific">Pseudoalteromonas maricaloris</name>
    <dbReference type="NCBI Taxonomy" id="184924"/>
    <lineage>
        <taxon>Bacteria</taxon>
        <taxon>Pseudomonadati</taxon>
        <taxon>Pseudomonadota</taxon>
        <taxon>Gammaproteobacteria</taxon>
        <taxon>Alteromonadales</taxon>
        <taxon>Pseudoalteromonadaceae</taxon>
        <taxon>Pseudoalteromonas</taxon>
    </lineage>
</organism>
<feature type="transmembrane region" description="Helical" evidence="6">
    <location>
        <begin position="94"/>
        <end position="116"/>
    </location>
</feature>
<dbReference type="RefSeq" id="WP_039496453.1">
    <property type="nucleotide sequence ID" value="NZ_CBCSDF010000004.1"/>
</dbReference>
<feature type="transmembrane region" description="Helical" evidence="6">
    <location>
        <begin position="290"/>
        <end position="310"/>
    </location>
</feature>
<comment type="subcellular location">
    <subcellularLocation>
        <location evidence="1">Cell membrane</location>
        <topology evidence="1">Multi-pass membrane protein</topology>
    </subcellularLocation>
</comment>
<keyword evidence="2" id="KW-1003">Cell membrane</keyword>
<evidence type="ECO:0000256" key="6">
    <source>
        <dbReference type="SAM" id="Phobius"/>
    </source>
</evidence>
<accession>A0A8I2KLX1</accession>
<keyword evidence="11" id="KW-1185">Reference proteome</keyword>
<dbReference type="PRINTS" id="PR01035">
    <property type="entry name" value="TCRTETA"/>
</dbReference>
<reference evidence="9 11" key="2">
    <citation type="submission" date="2023-10" db="EMBL/GenBank/DDBJ databases">
        <title>To unveil natural product biosynthetic capacity in Pseudoalteromonas.</title>
        <authorList>
            <person name="Wang J."/>
        </authorList>
    </citation>
    <scope>NUCLEOTIDE SEQUENCE [LARGE SCALE GENOMIC DNA]</scope>
    <source>
        <strain evidence="9 11">DSM 15914</strain>
    </source>
</reference>
<dbReference type="Gene3D" id="1.20.1720.10">
    <property type="entry name" value="Multidrug resistance protein D"/>
    <property type="match status" value="1"/>
</dbReference>
<evidence type="ECO:0000313" key="11">
    <source>
        <dbReference type="Proteomes" id="UP001304419"/>
    </source>
</evidence>
<sequence>MLLTLLLAFIAFLVGADELMLGPILEPIGLELGVKPERVTLFITTYSVALAIVAPLFGALSDKVGRRAIILPAIVVFGGASIVTGLVTSFEWGLVARVITGIASAGMLPVAFAIAASSGEDALKRIGWVQAGLTLGMISSPAFGAFLTHLMSWRAAFVALGIATWVVALLLTVNRRALPNDKAGEGTKISVKLWQIPGVVGALLTMCIGLGGGIGLFNLVGQHLRDTQALSVWFIGVLYALLGLVSVAGNLMMPKLATHFESGRQVMRASLVVCLIASSGLYWYQGISLIPLYFLMTLWALAGGIGAPALQAYISELSPAHRGVLISLAMSMMHIGVAIWSAVAGFAYSLGVAAMALLAIILFSLAIWCLRPVKGHHFRR</sequence>
<dbReference type="InterPro" id="IPR011701">
    <property type="entry name" value="MFS"/>
</dbReference>
<dbReference type="GO" id="GO:0022857">
    <property type="term" value="F:transmembrane transporter activity"/>
    <property type="evidence" value="ECO:0007669"/>
    <property type="project" value="InterPro"/>
</dbReference>
<feature type="transmembrane region" description="Helical" evidence="6">
    <location>
        <begin position="194"/>
        <end position="220"/>
    </location>
</feature>
<dbReference type="Proteomes" id="UP000646877">
    <property type="component" value="Unassembled WGS sequence"/>
</dbReference>
<dbReference type="AlphaFoldDB" id="A0A8I2KLX1"/>
<dbReference type="EMBL" id="WEIA01000003">
    <property type="protein sequence ID" value="NLR21006.1"/>
    <property type="molecule type" value="Genomic_DNA"/>
</dbReference>
<dbReference type="Proteomes" id="UP001304419">
    <property type="component" value="Chromosome 2"/>
</dbReference>
<dbReference type="InterPro" id="IPR050189">
    <property type="entry name" value="MFS_Efflux_Transporters"/>
</dbReference>